<feature type="compositionally biased region" description="Low complexity" evidence="1">
    <location>
        <begin position="218"/>
        <end position="232"/>
    </location>
</feature>
<evidence type="ECO:0000256" key="1">
    <source>
        <dbReference type="SAM" id="MobiDB-lite"/>
    </source>
</evidence>
<organism evidence="2 3">
    <name type="scientific">Wickerhamomyces ciferrii (strain ATCC 14091 / BCRC 22168 / CBS 111 / JCM 3599 / NBRC 0793 / NRRL Y-1031 F-60-10)</name>
    <name type="common">Yeast</name>
    <name type="synonym">Pichia ciferrii</name>
    <dbReference type="NCBI Taxonomy" id="1206466"/>
    <lineage>
        <taxon>Eukaryota</taxon>
        <taxon>Fungi</taxon>
        <taxon>Dikarya</taxon>
        <taxon>Ascomycota</taxon>
        <taxon>Saccharomycotina</taxon>
        <taxon>Saccharomycetes</taxon>
        <taxon>Phaffomycetales</taxon>
        <taxon>Wickerhamomycetaceae</taxon>
        <taxon>Wickerhamomyces</taxon>
    </lineage>
</organism>
<evidence type="ECO:0000313" key="3">
    <source>
        <dbReference type="Proteomes" id="UP000009328"/>
    </source>
</evidence>
<dbReference type="FunCoup" id="K0KCU6">
    <property type="interactions" value="75"/>
</dbReference>
<protein>
    <submittedName>
        <fullName evidence="2">Minor capsid protein</fullName>
    </submittedName>
</protein>
<dbReference type="eggNOG" id="ENOG502S195">
    <property type="taxonomic scope" value="Eukaryota"/>
</dbReference>
<feature type="region of interest" description="Disordered" evidence="1">
    <location>
        <begin position="32"/>
        <end position="173"/>
    </location>
</feature>
<proteinExistence type="predicted"/>
<dbReference type="HOGENOM" id="CLU_806747_0_0_1"/>
<accession>K0KCU6</accession>
<comment type="caution">
    <text evidence="2">The sequence shown here is derived from an EMBL/GenBank/DDBJ whole genome shotgun (WGS) entry which is preliminary data.</text>
</comment>
<reference evidence="2 3" key="1">
    <citation type="journal article" date="2012" name="Eukaryot. Cell">
        <title>Draft genome sequence of Wickerhamomyces ciferrii NRRL Y-1031 F-60-10.</title>
        <authorList>
            <person name="Schneider J."/>
            <person name="Andrea H."/>
            <person name="Blom J."/>
            <person name="Jaenicke S."/>
            <person name="Ruckert C."/>
            <person name="Schorsch C."/>
            <person name="Szczepanowski R."/>
            <person name="Farwick M."/>
            <person name="Goesmann A."/>
            <person name="Puhler A."/>
            <person name="Schaffer S."/>
            <person name="Tauch A."/>
            <person name="Kohler T."/>
            <person name="Brinkrolf K."/>
        </authorList>
    </citation>
    <scope>NUCLEOTIDE SEQUENCE [LARGE SCALE GENOMIC DNA]</scope>
    <source>
        <strain evidence="3">ATCC 14091 / BCRC 22168 / CBS 111 / JCM 3599 / NBRC 0793 / NRRL Y-1031 F-60-10</strain>
    </source>
</reference>
<feature type="compositionally biased region" description="Low complexity" evidence="1">
    <location>
        <begin position="111"/>
        <end position="124"/>
    </location>
</feature>
<feature type="compositionally biased region" description="Polar residues" evidence="1">
    <location>
        <begin position="90"/>
        <end position="101"/>
    </location>
</feature>
<feature type="compositionally biased region" description="Low complexity" evidence="1">
    <location>
        <begin position="43"/>
        <end position="63"/>
    </location>
</feature>
<dbReference type="EMBL" id="CAIF01000057">
    <property type="protein sequence ID" value="CCH42920.1"/>
    <property type="molecule type" value="Genomic_DNA"/>
</dbReference>
<name>K0KCU6_WICCF</name>
<dbReference type="AlphaFoldDB" id="K0KCU6"/>
<dbReference type="InParanoid" id="K0KCU6"/>
<evidence type="ECO:0000313" key="2">
    <source>
        <dbReference type="EMBL" id="CCH42920.1"/>
    </source>
</evidence>
<feature type="compositionally biased region" description="Polar residues" evidence="1">
    <location>
        <begin position="189"/>
        <end position="217"/>
    </location>
</feature>
<feature type="compositionally biased region" description="Polar residues" evidence="1">
    <location>
        <begin position="125"/>
        <end position="151"/>
    </location>
</feature>
<dbReference type="Proteomes" id="UP000009328">
    <property type="component" value="Unassembled WGS sequence"/>
</dbReference>
<keyword evidence="3" id="KW-1185">Reference proteome</keyword>
<sequence>MSRQEDIAAESILKRAELTRITKQLKSRLSKTNLKSKLKEKSLNSNSNSNNIIHNGGINKINITPQKSLKHKKSIDSNYDAYKTEDENSPIKSSIHQTNLPPSSPLYEEFQIPIIPKTPPQQKINLNTDIYNSNSTNKTQPNFSSPVRGSAQQGQQQGGQPHLQTPKRGNHHDEGADLLMFLATSPSPIQYKNYPSTPQRSQSHLALNSSTSKQPQHQQQSLPNSSSINSLNKFATPNTPKRNPLINSNNLINLSKTPGFNMNDYVNLFSPSPRITRTPGGFINNGQQVDLNGEKDINGKLIKF</sequence>
<feature type="region of interest" description="Disordered" evidence="1">
    <location>
        <begin position="189"/>
        <end position="247"/>
    </location>
</feature>
<gene>
    <name evidence="2" type="ORF">BN7_2466</name>
</gene>